<reference evidence="2" key="1">
    <citation type="journal article" date="2020" name="bioRxiv">
        <title>Comparative genomics of Chlamydomonas.</title>
        <authorList>
            <person name="Craig R.J."/>
            <person name="Hasan A.R."/>
            <person name="Ness R.W."/>
            <person name="Keightley P.D."/>
        </authorList>
    </citation>
    <scope>NUCLEOTIDE SEQUENCE</scope>
    <source>
        <strain evidence="2">CCAP 11/70</strain>
    </source>
</reference>
<dbReference type="Proteomes" id="UP000612055">
    <property type="component" value="Unassembled WGS sequence"/>
</dbReference>
<evidence type="ECO:0000313" key="2">
    <source>
        <dbReference type="EMBL" id="KAG2494639.1"/>
    </source>
</evidence>
<feature type="compositionally biased region" description="Gly residues" evidence="1">
    <location>
        <begin position="325"/>
        <end position="357"/>
    </location>
</feature>
<feature type="compositionally biased region" description="Pro residues" evidence="1">
    <location>
        <begin position="529"/>
        <end position="545"/>
    </location>
</feature>
<evidence type="ECO:0008006" key="4">
    <source>
        <dbReference type="Google" id="ProtNLM"/>
    </source>
</evidence>
<feature type="compositionally biased region" description="Gly residues" evidence="1">
    <location>
        <begin position="741"/>
        <end position="798"/>
    </location>
</feature>
<gene>
    <name evidence="2" type="ORF">HYH03_007157</name>
</gene>
<feature type="compositionally biased region" description="Low complexity" evidence="1">
    <location>
        <begin position="519"/>
        <end position="528"/>
    </location>
</feature>
<dbReference type="EMBL" id="JAEHOE010000029">
    <property type="protein sequence ID" value="KAG2494639.1"/>
    <property type="molecule type" value="Genomic_DNA"/>
</dbReference>
<name>A0A835Y3P8_9CHLO</name>
<evidence type="ECO:0000313" key="3">
    <source>
        <dbReference type="Proteomes" id="UP000612055"/>
    </source>
</evidence>
<dbReference type="AlphaFoldDB" id="A0A835Y3P8"/>
<protein>
    <recommendedName>
        <fullName evidence="4">F-box domain-containing protein</fullName>
    </recommendedName>
</protein>
<feature type="region of interest" description="Disordered" evidence="1">
    <location>
        <begin position="741"/>
        <end position="812"/>
    </location>
</feature>
<feature type="region of interest" description="Disordered" evidence="1">
    <location>
        <begin position="325"/>
        <end position="398"/>
    </location>
</feature>
<accession>A0A835Y3P8</accession>
<proteinExistence type="predicted"/>
<keyword evidence="3" id="KW-1185">Reference proteome</keyword>
<comment type="caution">
    <text evidence="2">The sequence shown here is derived from an EMBL/GenBank/DDBJ whole genome shotgun (WGS) entry which is preliminary data.</text>
</comment>
<organism evidence="2 3">
    <name type="scientific">Edaphochlamys debaryana</name>
    <dbReference type="NCBI Taxonomy" id="47281"/>
    <lineage>
        <taxon>Eukaryota</taxon>
        <taxon>Viridiplantae</taxon>
        <taxon>Chlorophyta</taxon>
        <taxon>core chlorophytes</taxon>
        <taxon>Chlorophyceae</taxon>
        <taxon>CS clade</taxon>
        <taxon>Chlamydomonadales</taxon>
        <taxon>Chlamydomonadales incertae sedis</taxon>
        <taxon>Edaphochlamys</taxon>
    </lineage>
</organism>
<sequence>MPFTLCDLLSSNLPTEASLTLFQVLSSGPAALGSARLACRGLRTLIDEHLNSLTLKLGRADASDIAGLRMSRLLARTRCRRLVLDLSGTSDGPDEGPARNPARRPDICLLPFAGGSAASCGRIEELALVAHGLSLYVPGAVLMAMLSRTARITSLDITGAVFSGADIAVSLTSLTLGGSNDVISPAALVSALTRMAALKDLRLGEGMVFSPDELKDVLDALQPSVRQFDVRQVLVSYGIAMDDDPPIRYDFGPELRSWLPRWEHVHLRAVHVEGSAFAPPSALVRLASMLGLPYNLRWHGAGMRAKGEAVWLRLGPAWPPGLCSGGSGGGGGGGGGGGSSGGGGGGGGDGGGGGGSPSTGRIRWRCGAMDDSSDGGSSSDEEAGFGSGGRRSRARDWMPLPPGLVVGRAVEAMIASGASASGAFPSGASTSGASAFGASAFGASASGAAAFGASAFGASTFGASAFGASASGAAAFSASGAAAYGASASGASGCAASPLGPTAPSLAASHAHAAAAAATAPSPAAATLSPPPRPSGPPQPPPPAPFRSKAVLTALFPGLLPAVPSGAGELQPATGPSTQHPTLLPHLPLFTASLRGLPNGTLQLLSPNAQHPPLFPAFPTHIPALPTDAQHPPLFPAFPTIPDPIPALPAGTQPHPTDSPSCQLLLWGPSVESLTARPQPLHAWAQRAGVRSFRALPAARALLLHFASPGAMRAALDSVRRVQALGAGLAGGVWAGAGGGAGGGADAGAGGSQGGGWGGGQAGTGSAGGGQGRGWGGAGGGGSSSWGTSAGGGAGAGAGASSSSSGAGGGGWSGGASAGGDLGRGAGAGAGRGWSGGLSASGGGGTSAGGSTSPSAALQALPARMRLHDAIAQVLQPAWEGAEVAAAAAAAGGARSGGEGESGAAAALRRRCGGCGGCWRAWSA</sequence>
<evidence type="ECO:0000256" key="1">
    <source>
        <dbReference type="SAM" id="MobiDB-lite"/>
    </source>
</evidence>
<feature type="region of interest" description="Disordered" evidence="1">
    <location>
        <begin position="519"/>
        <end position="547"/>
    </location>
</feature>